<feature type="region of interest" description="Disordered" evidence="1">
    <location>
        <begin position="1"/>
        <end position="23"/>
    </location>
</feature>
<dbReference type="AlphaFoldDB" id="A0AAV7KY21"/>
<evidence type="ECO:0000313" key="2">
    <source>
        <dbReference type="EMBL" id="KAJ1080300.1"/>
    </source>
</evidence>
<dbReference type="EMBL" id="JANPWB010000016">
    <property type="protein sequence ID" value="KAJ1080300.1"/>
    <property type="molecule type" value="Genomic_DNA"/>
</dbReference>
<protein>
    <submittedName>
        <fullName evidence="2">Uncharacterized protein</fullName>
    </submittedName>
</protein>
<evidence type="ECO:0000256" key="1">
    <source>
        <dbReference type="SAM" id="MobiDB-lite"/>
    </source>
</evidence>
<keyword evidence="3" id="KW-1185">Reference proteome</keyword>
<organism evidence="2 3">
    <name type="scientific">Pleurodeles waltl</name>
    <name type="common">Iberian ribbed newt</name>
    <dbReference type="NCBI Taxonomy" id="8319"/>
    <lineage>
        <taxon>Eukaryota</taxon>
        <taxon>Metazoa</taxon>
        <taxon>Chordata</taxon>
        <taxon>Craniata</taxon>
        <taxon>Vertebrata</taxon>
        <taxon>Euteleostomi</taxon>
        <taxon>Amphibia</taxon>
        <taxon>Batrachia</taxon>
        <taxon>Caudata</taxon>
        <taxon>Salamandroidea</taxon>
        <taxon>Salamandridae</taxon>
        <taxon>Pleurodelinae</taxon>
        <taxon>Pleurodeles</taxon>
    </lineage>
</organism>
<dbReference type="Proteomes" id="UP001066276">
    <property type="component" value="Chromosome 12"/>
</dbReference>
<proteinExistence type="predicted"/>
<comment type="caution">
    <text evidence="2">The sequence shown here is derived from an EMBL/GenBank/DDBJ whole genome shotgun (WGS) entry which is preliminary data.</text>
</comment>
<name>A0AAV7KY21_PLEWA</name>
<accession>A0AAV7KY21</accession>
<reference evidence="2" key="1">
    <citation type="journal article" date="2022" name="bioRxiv">
        <title>Sequencing and chromosome-scale assembly of the giantPleurodeles waltlgenome.</title>
        <authorList>
            <person name="Brown T."/>
            <person name="Elewa A."/>
            <person name="Iarovenko S."/>
            <person name="Subramanian E."/>
            <person name="Araus A.J."/>
            <person name="Petzold A."/>
            <person name="Susuki M."/>
            <person name="Suzuki K.-i.T."/>
            <person name="Hayashi T."/>
            <person name="Toyoda A."/>
            <person name="Oliveira C."/>
            <person name="Osipova E."/>
            <person name="Leigh N.D."/>
            <person name="Simon A."/>
            <person name="Yun M.H."/>
        </authorList>
    </citation>
    <scope>NUCLEOTIDE SEQUENCE</scope>
    <source>
        <strain evidence="2">20211129_DDA</strain>
        <tissue evidence="2">Liver</tissue>
    </source>
</reference>
<sequence>MKAEFDSERSRTTNTCAAGTPAQRVSPSFAGCQYDSNKFMGRASRNQGLGPSASACCSQSKSEIMVWEEGDVGKGPCDGAKHMGEEKNMAARMEHRRTAAQRGHICQLLKANIRALLL</sequence>
<gene>
    <name evidence="2" type="ORF">NDU88_000519</name>
</gene>
<feature type="compositionally biased region" description="Basic and acidic residues" evidence="1">
    <location>
        <begin position="1"/>
        <end position="11"/>
    </location>
</feature>
<evidence type="ECO:0000313" key="3">
    <source>
        <dbReference type="Proteomes" id="UP001066276"/>
    </source>
</evidence>